<proteinExistence type="inferred from homology"/>
<protein>
    <recommendedName>
        <fullName evidence="2">YCII-related domain-containing protein</fullName>
    </recommendedName>
</protein>
<comment type="similarity">
    <text evidence="1">Belongs to the YciI family.</text>
</comment>
<dbReference type="RefSeq" id="WP_147143021.1">
    <property type="nucleotide sequence ID" value="NZ_BAABIJ010000005.1"/>
</dbReference>
<evidence type="ECO:0000259" key="2">
    <source>
        <dbReference type="Pfam" id="PF03795"/>
    </source>
</evidence>
<dbReference type="SUPFAM" id="SSF54909">
    <property type="entry name" value="Dimeric alpha+beta barrel"/>
    <property type="match status" value="1"/>
</dbReference>
<reference evidence="3 4" key="1">
    <citation type="journal article" date="2013" name="Stand. Genomic Sci.">
        <title>Genomic Encyclopedia of Type Strains, Phase I: The one thousand microbial genomes (KMG-I) project.</title>
        <authorList>
            <person name="Kyrpides N.C."/>
            <person name="Woyke T."/>
            <person name="Eisen J.A."/>
            <person name="Garrity G."/>
            <person name="Lilburn T.G."/>
            <person name="Beck B.J."/>
            <person name="Whitman W.B."/>
            <person name="Hugenholtz P."/>
            <person name="Klenk H.P."/>
        </authorList>
    </citation>
    <scope>NUCLEOTIDE SEQUENCE [LARGE SCALE GENOMIC DNA]</scope>
    <source>
        <strain evidence="3 4">DSM 45044</strain>
    </source>
</reference>
<feature type="domain" description="YCII-related" evidence="2">
    <location>
        <begin position="12"/>
        <end position="80"/>
    </location>
</feature>
<dbReference type="EMBL" id="VLLL01000009">
    <property type="protein sequence ID" value="TWJ07826.1"/>
    <property type="molecule type" value="Genomic_DNA"/>
</dbReference>
<dbReference type="Proteomes" id="UP000321617">
    <property type="component" value="Unassembled WGS sequence"/>
</dbReference>
<sequence>MICVRLEFDDDPRRLAARPAHRELLESLHDRGDLVTAGPWRDDDGALLVFRCDRARVAEILRDDPYYTSPGVTVAEVREWVPVVGGQV</sequence>
<comment type="caution">
    <text evidence="3">The sequence shown here is derived from an EMBL/GenBank/DDBJ whole genome shotgun (WGS) entry which is preliminary data.</text>
</comment>
<accession>A0A562UQE8</accession>
<dbReference type="AlphaFoldDB" id="A0A562UQE8"/>
<organism evidence="3 4">
    <name type="scientific">Stackebrandtia albiflava</name>
    <dbReference type="NCBI Taxonomy" id="406432"/>
    <lineage>
        <taxon>Bacteria</taxon>
        <taxon>Bacillati</taxon>
        <taxon>Actinomycetota</taxon>
        <taxon>Actinomycetes</taxon>
        <taxon>Glycomycetales</taxon>
        <taxon>Glycomycetaceae</taxon>
        <taxon>Stackebrandtia</taxon>
    </lineage>
</organism>
<gene>
    <name evidence="3" type="ORF">LX16_4606</name>
</gene>
<dbReference type="Gene3D" id="3.30.70.1060">
    <property type="entry name" value="Dimeric alpha+beta barrel"/>
    <property type="match status" value="1"/>
</dbReference>
<dbReference type="Pfam" id="PF03795">
    <property type="entry name" value="YCII"/>
    <property type="match status" value="1"/>
</dbReference>
<keyword evidence="4" id="KW-1185">Reference proteome</keyword>
<evidence type="ECO:0000313" key="3">
    <source>
        <dbReference type="EMBL" id="TWJ07826.1"/>
    </source>
</evidence>
<evidence type="ECO:0000313" key="4">
    <source>
        <dbReference type="Proteomes" id="UP000321617"/>
    </source>
</evidence>
<dbReference type="InterPro" id="IPR011008">
    <property type="entry name" value="Dimeric_a/b-barrel"/>
</dbReference>
<evidence type="ECO:0000256" key="1">
    <source>
        <dbReference type="ARBA" id="ARBA00007689"/>
    </source>
</evidence>
<dbReference type="InterPro" id="IPR005545">
    <property type="entry name" value="YCII"/>
</dbReference>
<name>A0A562UQE8_9ACTN</name>
<dbReference type="OrthoDB" id="8968203at2"/>